<evidence type="ECO:0000256" key="5">
    <source>
        <dbReference type="SAM" id="Phobius"/>
    </source>
</evidence>
<keyword evidence="7" id="KW-1185">Reference proteome</keyword>
<dbReference type="GO" id="GO:0016020">
    <property type="term" value="C:membrane"/>
    <property type="evidence" value="ECO:0007669"/>
    <property type="project" value="UniProtKB-SubCell"/>
</dbReference>
<evidence type="ECO:0000259" key="6">
    <source>
        <dbReference type="PROSITE" id="PS50262"/>
    </source>
</evidence>
<feature type="transmembrane region" description="Helical" evidence="5">
    <location>
        <begin position="16"/>
        <end position="38"/>
    </location>
</feature>
<evidence type="ECO:0000256" key="2">
    <source>
        <dbReference type="ARBA" id="ARBA00022692"/>
    </source>
</evidence>
<evidence type="ECO:0000313" key="8">
    <source>
        <dbReference type="WBParaSite" id="nRc.2.0.1.t11433-RA"/>
    </source>
</evidence>
<dbReference type="SUPFAM" id="SSF81321">
    <property type="entry name" value="Family A G protein-coupled receptor-like"/>
    <property type="match status" value="1"/>
</dbReference>
<organism evidence="7 8">
    <name type="scientific">Romanomermis culicivorax</name>
    <name type="common">Nematode worm</name>
    <dbReference type="NCBI Taxonomy" id="13658"/>
    <lineage>
        <taxon>Eukaryota</taxon>
        <taxon>Metazoa</taxon>
        <taxon>Ecdysozoa</taxon>
        <taxon>Nematoda</taxon>
        <taxon>Enoplea</taxon>
        <taxon>Dorylaimia</taxon>
        <taxon>Mermithida</taxon>
        <taxon>Mermithoidea</taxon>
        <taxon>Mermithidae</taxon>
        <taxon>Romanomermis</taxon>
    </lineage>
</organism>
<evidence type="ECO:0000256" key="4">
    <source>
        <dbReference type="ARBA" id="ARBA00023136"/>
    </source>
</evidence>
<evidence type="ECO:0000256" key="3">
    <source>
        <dbReference type="ARBA" id="ARBA00022989"/>
    </source>
</evidence>
<feature type="domain" description="G-protein coupled receptors family 1 profile" evidence="6">
    <location>
        <begin position="31"/>
        <end position="144"/>
    </location>
</feature>
<sequence length="254" mass="29682">MINVTAELSSWTEQTLVTLAIVIPAIVALVVNLTLLLAVFSNRQMFDHFVLIYSAYIVNNILCSLSYIYRRLLRLAFLSNVYLLYMEKWKCHLLFEILVFAETNYCCFIFTISIIRFLATYCPEKFLTFTKKHALSILLYTWSLYTIRRKRNQLARLNRAINSIRQQNDGVDNIEILIRVILTFRVLTFLLEGVGMYFFMKSQPIPTCVTWERVMSFLMLILALDKILEPIFLLINMLLLKEISSSLTIEPTLC</sequence>
<keyword evidence="4 5" id="KW-0472">Membrane</keyword>
<dbReference type="WBParaSite" id="nRc.2.0.1.t11433-RA">
    <property type="protein sequence ID" value="nRc.2.0.1.t11433-RA"/>
    <property type="gene ID" value="nRc.2.0.1.g11433"/>
</dbReference>
<accession>A0A915ICD1</accession>
<proteinExistence type="predicted"/>
<dbReference type="PROSITE" id="PS50262">
    <property type="entry name" value="G_PROTEIN_RECEP_F1_2"/>
    <property type="match status" value="1"/>
</dbReference>
<reference evidence="8" key="1">
    <citation type="submission" date="2022-11" db="UniProtKB">
        <authorList>
            <consortium name="WormBaseParasite"/>
        </authorList>
    </citation>
    <scope>IDENTIFICATION</scope>
</reference>
<dbReference type="InterPro" id="IPR017452">
    <property type="entry name" value="GPCR_Rhodpsn_7TM"/>
</dbReference>
<feature type="transmembrane region" description="Helical" evidence="5">
    <location>
        <begin position="93"/>
        <end position="119"/>
    </location>
</feature>
<keyword evidence="2 5" id="KW-0812">Transmembrane</keyword>
<dbReference type="Proteomes" id="UP000887565">
    <property type="component" value="Unplaced"/>
</dbReference>
<dbReference type="AlphaFoldDB" id="A0A915ICD1"/>
<comment type="subcellular location">
    <subcellularLocation>
        <location evidence="1">Membrane</location>
    </subcellularLocation>
</comment>
<feature type="transmembrane region" description="Helical" evidence="5">
    <location>
        <begin position="176"/>
        <end position="199"/>
    </location>
</feature>
<feature type="transmembrane region" description="Helical" evidence="5">
    <location>
        <begin position="50"/>
        <end position="69"/>
    </location>
</feature>
<protein>
    <submittedName>
        <fullName evidence="8">G-protein coupled receptors family 1 profile domain-containing protein</fullName>
    </submittedName>
</protein>
<keyword evidence="3 5" id="KW-1133">Transmembrane helix</keyword>
<name>A0A915ICD1_ROMCU</name>
<evidence type="ECO:0000256" key="1">
    <source>
        <dbReference type="ARBA" id="ARBA00004370"/>
    </source>
</evidence>
<feature type="transmembrane region" description="Helical" evidence="5">
    <location>
        <begin position="219"/>
        <end position="240"/>
    </location>
</feature>
<evidence type="ECO:0000313" key="7">
    <source>
        <dbReference type="Proteomes" id="UP000887565"/>
    </source>
</evidence>